<reference evidence="2" key="1">
    <citation type="submission" date="2019-08" db="EMBL/GenBank/DDBJ databases">
        <authorList>
            <person name="Zheng X."/>
        </authorList>
    </citation>
    <scope>NUCLEOTIDE SEQUENCE [LARGE SCALE GENOMIC DNA]</scope>
    <source>
        <strain evidence="2">FJAT-25496</strain>
    </source>
</reference>
<dbReference type="EMBL" id="CP042593">
    <property type="protein sequence ID" value="QED48048.1"/>
    <property type="molecule type" value="Genomic_DNA"/>
</dbReference>
<dbReference type="InterPro" id="IPR024532">
    <property type="entry name" value="DUF3830"/>
</dbReference>
<dbReference type="STRING" id="1742359.GCA_001439625_01476"/>
<dbReference type="OrthoDB" id="8479268at2"/>
<dbReference type="Proteomes" id="UP000321555">
    <property type="component" value="Chromosome"/>
</dbReference>
<proteinExistence type="predicted"/>
<organism evidence="1 2">
    <name type="scientific">Cytobacillus dafuensis</name>
    <name type="common">Bacillus dafuensis</name>
    <dbReference type="NCBI Taxonomy" id="1742359"/>
    <lineage>
        <taxon>Bacteria</taxon>
        <taxon>Bacillati</taxon>
        <taxon>Bacillota</taxon>
        <taxon>Bacilli</taxon>
        <taxon>Bacillales</taxon>
        <taxon>Bacillaceae</taxon>
        <taxon>Cytobacillus</taxon>
    </lineage>
</organism>
<evidence type="ECO:0000313" key="2">
    <source>
        <dbReference type="Proteomes" id="UP000321555"/>
    </source>
</evidence>
<dbReference type="RefSeq" id="WP_057776624.1">
    <property type="nucleotide sequence ID" value="NZ_CP042593.1"/>
</dbReference>
<dbReference type="AlphaFoldDB" id="A0A5B8Z565"/>
<accession>A0A5B8Z565</accession>
<dbReference type="Pfam" id="PF12903">
    <property type="entry name" value="DUF3830"/>
    <property type="match status" value="1"/>
</dbReference>
<gene>
    <name evidence="1" type="ORF">FSZ17_12805</name>
</gene>
<protein>
    <submittedName>
        <fullName evidence="1">DUF3830 family protein</fullName>
    </submittedName>
</protein>
<dbReference type="KEGG" id="bda:FSZ17_12805"/>
<sequence>MNTFKITFLDLDVPIRAQVLSDKAPSTSEAFLKLLENPITSMARHAMYTGKEISIQLPVEACQVTALHDPNKENLTCFPQPGDILYTFMPAYAWGGVPTPIYDFGLFYGRDARTFFPAGWIPGNLFARVVEKDLEELEEIGKIIHVKGQQRISLELE</sequence>
<evidence type="ECO:0000313" key="1">
    <source>
        <dbReference type="EMBL" id="QED48048.1"/>
    </source>
</evidence>
<name>A0A5B8Z565_CYTDA</name>
<dbReference type="Gene3D" id="2.40.100.20">
    <property type="match status" value="1"/>
</dbReference>
<keyword evidence="2" id="KW-1185">Reference proteome</keyword>